<dbReference type="PROSITE" id="PS00061">
    <property type="entry name" value="ADH_SHORT"/>
    <property type="match status" value="1"/>
</dbReference>
<dbReference type="InterPro" id="IPR036291">
    <property type="entry name" value="NAD(P)-bd_dom_sf"/>
</dbReference>
<dbReference type="InterPro" id="IPR057326">
    <property type="entry name" value="KR_dom"/>
</dbReference>
<evidence type="ECO:0000256" key="3">
    <source>
        <dbReference type="RuleBase" id="RU000363"/>
    </source>
</evidence>
<dbReference type="SMART" id="SM00822">
    <property type="entry name" value="PKS_KR"/>
    <property type="match status" value="1"/>
</dbReference>
<reference evidence="6" key="1">
    <citation type="journal article" date="2019" name="Int. J. Syst. Evol. Microbiol.">
        <title>The Global Catalogue of Microorganisms (GCM) 10K type strain sequencing project: providing services to taxonomists for standard genome sequencing and annotation.</title>
        <authorList>
            <consortium name="The Broad Institute Genomics Platform"/>
            <consortium name="The Broad Institute Genome Sequencing Center for Infectious Disease"/>
            <person name="Wu L."/>
            <person name="Ma J."/>
        </authorList>
    </citation>
    <scope>NUCLEOTIDE SEQUENCE [LARGE SCALE GENOMIC DNA]</scope>
    <source>
        <strain evidence="6">CCUG 56698</strain>
    </source>
</reference>
<accession>A0ABW2SPV2</accession>
<feature type="domain" description="Ketoreductase" evidence="4">
    <location>
        <begin position="8"/>
        <end position="214"/>
    </location>
</feature>
<dbReference type="PANTHER" id="PTHR24322">
    <property type="entry name" value="PKSB"/>
    <property type="match status" value="1"/>
</dbReference>
<dbReference type="InterPro" id="IPR002347">
    <property type="entry name" value="SDR_fam"/>
</dbReference>
<name>A0ABW2SPV2_9ACTO</name>
<protein>
    <submittedName>
        <fullName evidence="5">SDR family oxidoreductase</fullName>
    </submittedName>
</protein>
<comment type="caution">
    <text evidence="5">The sequence shown here is derived from an EMBL/GenBank/DDBJ whole genome shotgun (WGS) entry which is preliminary data.</text>
</comment>
<dbReference type="RefSeq" id="WP_380975578.1">
    <property type="nucleotide sequence ID" value="NZ_JBHTEF010000001.1"/>
</dbReference>
<evidence type="ECO:0000313" key="6">
    <source>
        <dbReference type="Proteomes" id="UP001596527"/>
    </source>
</evidence>
<gene>
    <name evidence="5" type="ORF">ACFQWG_11835</name>
</gene>
<dbReference type="PRINTS" id="PR00080">
    <property type="entry name" value="SDRFAMILY"/>
</dbReference>
<keyword evidence="6" id="KW-1185">Reference proteome</keyword>
<proteinExistence type="inferred from homology"/>
<dbReference type="CDD" id="cd05339">
    <property type="entry name" value="17beta-HSDXI-like_SDR_c"/>
    <property type="match status" value="1"/>
</dbReference>
<evidence type="ECO:0000256" key="2">
    <source>
        <dbReference type="ARBA" id="ARBA00023002"/>
    </source>
</evidence>
<organism evidence="5 6">
    <name type="scientific">Schaalia naturae</name>
    <dbReference type="NCBI Taxonomy" id="635203"/>
    <lineage>
        <taxon>Bacteria</taxon>
        <taxon>Bacillati</taxon>
        <taxon>Actinomycetota</taxon>
        <taxon>Actinomycetes</taxon>
        <taxon>Actinomycetales</taxon>
        <taxon>Actinomycetaceae</taxon>
        <taxon>Schaalia</taxon>
    </lineage>
</organism>
<dbReference type="PRINTS" id="PR00081">
    <property type="entry name" value="GDHRDH"/>
</dbReference>
<keyword evidence="2" id="KW-0560">Oxidoreductase</keyword>
<dbReference type="InterPro" id="IPR020904">
    <property type="entry name" value="Sc_DH/Rdtase_CS"/>
</dbReference>
<dbReference type="EMBL" id="JBHTEF010000001">
    <property type="protein sequence ID" value="MFC7581886.1"/>
    <property type="molecule type" value="Genomic_DNA"/>
</dbReference>
<dbReference type="SUPFAM" id="SSF51735">
    <property type="entry name" value="NAD(P)-binding Rossmann-fold domains"/>
    <property type="match status" value="1"/>
</dbReference>
<dbReference type="Proteomes" id="UP001596527">
    <property type="component" value="Unassembled WGS sequence"/>
</dbReference>
<sequence length="275" mass="29383">MRHPLRGRTVLVTGGGGGIGRLMALGAARRGARVVIWDLSEAAGAAARDEIRAEGGNAESFSVDVSEREAVAAAAQRTGDVDVVINDAGVVTGQRLMDATEEGIERTFRVNALSLYWVTRAFLGGMIARHRGTVVTVASAAGMVGVARQTDYSASKFAAFGFAESLRAEMRKERTGVTSLVVCPYYIDTGMFEGVRTKCPPLLPILRPGRVAEKVLDAIESGRGQLVMPPFVRITPLARALPTRAFDWLVDALGINDSMDRFVGRANRAHGGRTP</sequence>
<evidence type="ECO:0000313" key="5">
    <source>
        <dbReference type="EMBL" id="MFC7581886.1"/>
    </source>
</evidence>
<evidence type="ECO:0000256" key="1">
    <source>
        <dbReference type="ARBA" id="ARBA00006484"/>
    </source>
</evidence>
<dbReference type="Gene3D" id="3.40.50.720">
    <property type="entry name" value="NAD(P)-binding Rossmann-like Domain"/>
    <property type="match status" value="1"/>
</dbReference>
<dbReference type="Pfam" id="PF00106">
    <property type="entry name" value="adh_short"/>
    <property type="match status" value="1"/>
</dbReference>
<evidence type="ECO:0000259" key="4">
    <source>
        <dbReference type="SMART" id="SM00822"/>
    </source>
</evidence>
<comment type="similarity">
    <text evidence="1 3">Belongs to the short-chain dehydrogenases/reductases (SDR) family.</text>
</comment>
<dbReference type="PANTHER" id="PTHR24322:SF736">
    <property type="entry name" value="RETINOL DEHYDROGENASE 10"/>
    <property type="match status" value="1"/>
</dbReference>